<evidence type="ECO:0000256" key="6">
    <source>
        <dbReference type="ARBA" id="ARBA00022884"/>
    </source>
</evidence>
<evidence type="ECO:0000259" key="10">
    <source>
        <dbReference type="Pfam" id="PF17846"/>
    </source>
</evidence>
<dbReference type="Pfam" id="PF03159">
    <property type="entry name" value="XRN_N"/>
    <property type="match status" value="1"/>
</dbReference>
<evidence type="ECO:0000256" key="4">
    <source>
        <dbReference type="ARBA" id="ARBA00022801"/>
    </source>
</evidence>
<dbReference type="Pfam" id="PF18334">
    <property type="entry name" value="XRN1_D2_D3"/>
    <property type="match status" value="1"/>
</dbReference>
<reference evidence="13 15" key="1">
    <citation type="journal article" date="2009" name="PLoS Biol.">
        <title>Lineage-specific biology revealed by a finished genome assembly of the mouse.</title>
        <authorList>
            <consortium name="Mouse Genome Sequencing Consortium"/>
            <person name="Church D.M."/>
            <person name="Goodstadt L."/>
            <person name="Hillier L.W."/>
            <person name="Zody M.C."/>
            <person name="Goldstein S."/>
            <person name="She X."/>
            <person name="Bult C.J."/>
            <person name="Agarwala R."/>
            <person name="Cherry J.L."/>
            <person name="DiCuccio M."/>
            <person name="Hlavina W."/>
            <person name="Kapustin Y."/>
            <person name="Meric P."/>
            <person name="Maglott D."/>
            <person name="Birtle Z."/>
            <person name="Marques A.C."/>
            <person name="Graves T."/>
            <person name="Zhou S."/>
            <person name="Teague B."/>
            <person name="Potamousis K."/>
            <person name="Churas C."/>
            <person name="Place M."/>
            <person name="Herschleb J."/>
            <person name="Runnheim R."/>
            <person name="Forrest D."/>
            <person name="Amos-Landgraf J."/>
            <person name="Schwartz D.C."/>
            <person name="Cheng Z."/>
            <person name="Lindblad-Toh K."/>
            <person name="Eichler E.E."/>
            <person name="Ponting C.P."/>
        </authorList>
    </citation>
    <scope>NUCLEOTIDE SEQUENCE [LARGE SCALE GENOMIC DNA]</scope>
    <source>
        <strain evidence="13 15">C57BL/6J</strain>
    </source>
</reference>
<feature type="domain" description="5'-3' exoribonuclease 1 D1" evidence="11">
    <location>
        <begin position="652"/>
        <end position="736"/>
    </location>
</feature>
<dbReference type="VEuPathDB" id="HostDB:ENSMUSG00000032410"/>
<dbReference type="AlphaFoldDB" id="A0A087WNV6"/>
<reference evidence="13" key="5">
    <citation type="submission" date="2025-09" db="UniProtKB">
        <authorList>
            <consortium name="Ensembl"/>
        </authorList>
    </citation>
    <scope>IDENTIFICATION</scope>
    <source>
        <strain evidence="13">C57BL/6J</strain>
    </source>
</reference>
<dbReference type="Gene3D" id="2.170.260.40">
    <property type="match status" value="1"/>
</dbReference>
<dbReference type="FunFam" id="1.25.40.1050:FF:000001">
    <property type="entry name" value="5'-3' exoribonuclease 1"/>
    <property type="match status" value="1"/>
</dbReference>
<accession>A0A087WNV6</accession>
<evidence type="ECO:0000259" key="9">
    <source>
        <dbReference type="Pfam" id="PF03159"/>
    </source>
</evidence>
<evidence type="ECO:0000256" key="3">
    <source>
        <dbReference type="ARBA" id="ARBA00022722"/>
    </source>
</evidence>
<organism evidence="13 15">
    <name type="scientific">Mus musculus</name>
    <name type="common">Mouse</name>
    <dbReference type="NCBI Taxonomy" id="10090"/>
    <lineage>
        <taxon>Eukaryota</taxon>
        <taxon>Metazoa</taxon>
        <taxon>Chordata</taxon>
        <taxon>Craniata</taxon>
        <taxon>Vertebrata</taxon>
        <taxon>Euteleostomi</taxon>
        <taxon>Mammalia</taxon>
        <taxon>Eutheria</taxon>
        <taxon>Euarchontoglires</taxon>
        <taxon>Glires</taxon>
        <taxon>Rodentia</taxon>
        <taxon>Myomorpha</taxon>
        <taxon>Muroidea</taxon>
        <taxon>Muridae</taxon>
        <taxon>Murinae</taxon>
        <taxon>Mus</taxon>
        <taxon>Mus</taxon>
    </lineage>
</organism>
<evidence type="ECO:0000259" key="11">
    <source>
        <dbReference type="Pfam" id="PF18332"/>
    </source>
</evidence>
<dbReference type="GO" id="GO:0003723">
    <property type="term" value="F:RNA binding"/>
    <property type="evidence" value="ECO:0007669"/>
    <property type="project" value="UniProtKB-KW"/>
</dbReference>
<dbReference type="HOGENOM" id="CLU_001581_1_0_1"/>
<proteinExistence type="evidence at protein level"/>
<dbReference type="PANTHER" id="PTHR12341">
    <property type="entry name" value="5'-&gt;3' EXORIBONUCLEASE"/>
    <property type="match status" value="1"/>
</dbReference>
<evidence type="ECO:0000256" key="7">
    <source>
        <dbReference type="ARBA" id="ARBA00038299"/>
    </source>
</evidence>
<evidence type="ECO:0007829" key="17">
    <source>
        <dbReference type="ProteomicsDB" id="A0A087WNV6"/>
    </source>
</evidence>
<keyword evidence="6" id="KW-0694">RNA-binding</keyword>
<dbReference type="UCSC" id="uc009rbv.1">
    <property type="organism name" value="mouse"/>
</dbReference>
<dbReference type="InterPro" id="IPR040992">
    <property type="entry name" value="XRN1_D1"/>
</dbReference>
<keyword evidence="16 17" id="KW-1267">Proteomics identification</keyword>
<evidence type="ECO:0000259" key="12">
    <source>
        <dbReference type="Pfam" id="PF18334"/>
    </source>
</evidence>
<dbReference type="InterPro" id="IPR004859">
    <property type="entry name" value="Xrn1_N"/>
</dbReference>
<dbReference type="Gene3D" id="1.25.40.1050">
    <property type="match status" value="1"/>
</dbReference>
<dbReference type="Antibodypedia" id="33491">
    <property type="antibodies" value="101 antibodies from 25 providers"/>
</dbReference>
<reference evidence="13" key="4">
    <citation type="submission" date="2025-08" db="UniProtKB">
        <authorList>
            <consortium name="Ensembl"/>
        </authorList>
    </citation>
    <scope>IDENTIFICATION</scope>
    <source>
        <strain evidence="13">C57BL/6J</strain>
    </source>
</reference>
<dbReference type="FunFam" id="3.40.50.12390:FF:000002">
    <property type="entry name" value="5'-3' exoribonuclease 1"/>
    <property type="match status" value="1"/>
</dbReference>
<dbReference type="GO" id="GO:0005737">
    <property type="term" value="C:cytoplasm"/>
    <property type="evidence" value="ECO:0007669"/>
    <property type="project" value="UniProtKB-SubCell"/>
</dbReference>
<name>A0A087WNV6_MOUSE</name>
<keyword evidence="5" id="KW-0269">Exonuclease</keyword>
<dbReference type="CDD" id="cd18673">
    <property type="entry name" value="PIN_XRN1-2-like"/>
    <property type="match status" value="1"/>
</dbReference>
<reference evidence="18" key="2">
    <citation type="journal article" date="2010" name="Cell">
        <title>A tissue-specific atlas of mouse protein phosphorylation and expression.</title>
        <authorList>
            <person name="Huttlin E.L."/>
            <person name="Jedrychowski M.P."/>
            <person name="Elias J.E."/>
            <person name="Goswami T."/>
            <person name="Rad R."/>
            <person name="Beausoleil S.A."/>
            <person name="Villen J."/>
            <person name="Haas W."/>
            <person name="Sowa M.E."/>
            <person name="Gygi S.P."/>
        </authorList>
    </citation>
    <scope>IDENTIFICATION BY MASS SPECTROMETRY [LARGE SCALE ANALYSIS]</scope>
</reference>
<dbReference type="InterPro" id="IPR041412">
    <property type="entry name" value="Xrn1_helical"/>
</dbReference>
<dbReference type="InterPro" id="IPR027073">
    <property type="entry name" value="5_3_exoribonuclease"/>
</dbReference>
<comment type="subcellular location">
    <subcellularLocation>
        <location evidence="1">Cytoplasm</location>
    </subcellularLocation>
</comment>
<feature type="domain" description="Exoribonuclease Xrn1 D2/D3" evidence="12">
    <location>
        <begin position="742"/>
        <end position="960"/>
    </location>
</feature>
<evidence type="ECO:0000313" key="14">
    <source>
        <dbReference type="MGI" id="MGI:891964"/>
    </source>
</evidence>
<sequence length="969" mass="112500">MGVPKFYRWISERYPCLSEVVKEHQIPEFDNLYLDMNGIIHQCSHPNDDDVHFRISDDKIFTDIFHYLEVLFRIIKPRKVFFMAVDGVAPRAKMNQQRGRRFRSAKEAEDKIKKAIEKGETLPTEARFDSNCITPGTEFMARLHEHLKYFVNMKISTDKSWQGVTIYFSGHETPGEGEHKIMEFIRSEKAKPDHDPNTRHCLYGLDADLIMLGLTSHEAHFSLLREEVRFGGKKTQRVCAPEETTFHLLHLSLMREYIDYEFSALKEKITFKYDIEKIIDDWILMGFLVGNDFIPHLPHLHINHDALPLLYGTYIAILPELGGYINESGHLNLPRFERYLVKLSDFDREHFSEVFVDLKWFESKVGNKYLNEAAGAAAEEAKNCKEKRKPKGQENSLSWAALDKSEGEGVASRDNFEDETEDDDLFETEFRQYKRTYYMTKMGVDVVSDEFLANQAACYVQAIQWILHYYYHGVQSWSWYYPYHYAPFLSDIRSISTLKIHFELGKPFKPFEQLLAVLPSASKNLLPTCYQHLMTSEDSPIIEYYPPDFKTDLNGKQQEWEAVVLIPFIDETRLLEAMETCNHSLKKEERKRNQHSECLMCWYDRDTEFTYSSPWPEKFPAIERCCTRFYIEEPPGTQKVYLGKTAPPSKVIQLTDKEQSNWTKEIQGISEQYLRRKGIIINETSAVVYAQLLTGRKYQISQNGEVRLEKQWSKQILPFVYQTIVKDIRAFDSRFSNIKTLDDLFPPRTMVFMLGTPYYGCTGEVQDSGDLITEGRIRVVFSIPCEPNLDALIQNQHKYSIKYNPGYVLAGRLGVSGYLVSRFTGSIFIGRGSRRNPHGDHKANVGLNLKFNKKNEEVPGYTKKVGNEWMYSSAAEQLLAEYIERAPELFSYIAKNSQEDVFYEDDIWPGENENGAEKVQEIITWLKGHPVSTLSRSSCDLHILDAAIVEKIEEEVEKCKVLTLRNHDS</sequence>
<evidence type="ECO:0000313" key="15">
    <source>
        <dbReference type="Proteomes" id="UP000000589"/>
    </source>
</evidence>
<keyword evidence="4" id="KW-0378">Hydrolase</keyword>
<feature type="domain" description="Xrn1 helical" evidence="10">
    <location>
        <begin position="272"/>
        <end position="597"/>
    </location>
</feature>
<keyword evidence="3" id="KW-0540">Nuclease</keyword>
<comment type="similarity">
    <text evidence="7">Belongs to the 5'-3' exonuclease family.</text>
</comment>
<dbReference type="Pfam" id="PF18332">
    <property type="entry name" value="XRN1_D1"/>
    <property type="match status" value="1"/>
</dbReference>
<protein>
    <recommendedName>
        <fullName evidence="8">5'-3' exoribonuclease 1</fullName>
    </recommendedName>
</protein>
<dbReference type="InterPro" id="IPR047007">
    <property type="entry name" value="XRN1_D1_sf"/>
</dbReference>
<feature type="domain" description="Xrn1 N-terminal" evidence="9">
    <location>
        <begin position="1"/>
        <end position="227"/>
    </location>
</feature>
<dbReference type="PANTHER" id="PTHR12341:SF7">
    <property type="entry name" value="5'-3' EXORIBONUCLEASE 1"/>
    <property type="match status" value="1"/>
</dbReference>
<dbReference type="GeneTree" id="ENSGT00670000098080"/>
<dbReference type="Pfam" id="PF17846">
    <property type="entry name" value="XRN_M"/>
    <property type="match status" value="1"/>
</dbReference>
<dbReference type="ProteomicsDB" id="355249"/>
<dbReference type="ExpressionAtlas" id="A0A087WNV6">
    <property type="expression patterns" value="baseline and differential"/>
</dbReference>
<evidence type="ECO:0007829" key="16">
    <source>
        <dbReference type="PeptideAtlas" id="A0A087WNV6"/>
    </source>
</evidence>
<dbReference type="Bgee" id="ENSMUSG00000032410">
    <property type="expression patterns" value="Expressed in embryonic post-anal tail and 234 other cell types or tissues"/>
</dbReference>
<evidence type="ECO:0000256" key="1">
    <source>
        <dbReference type="ARBA" id="ARBA00004496"/>
    </source>
</evidence>
<reference evidence="13 15" key="3">
    <citation type="journal article" date="2011" name="PLoS Biol.">
        <title>Modernizing reference genome assemblies.</title>
        <authorList>
            <person name="Church D.M."/>
            <person name="Schneider V.A."/>
            <person name="Graves T."/>
            <person name="Auger K."/>
            <person name="Cunningham F."/>
            <person name="Bouk N."/>
            <person name="Chen H.C."/>
            <person name="Agarwala R."/>
            <person name="McLaren W.M."/>
            <person name="Ritchie G.R."/>
            <person name="Albracht D."/>
            <person name="Kremitzki M."/>
            <person name="Rock S."/>
            <person name="Kotkiewicz H."/>
            <person name="Kremitzki C."/>
            <person name="Wollam A."/>
            <person name="Trani L."/>
            <person name="Fulton L."/>
            <person name="Fulton R."/>
            <person name="Matthews L."/>
            <person name="Whitehead S."/>
            <person name="Chow W."/>
            <person name="Torrance J."/>
            <person name="Dunn M."/>
            <person name="Harden G."/>
            <person name="Threadgold G."/>
            <person name="Wood J."/>
            <person name="Collins J."/>
            <person name="Heath P."/>
            <person name="Griffiths G."/>
            <person name="Pelan S."/>
            <person name="Grafham D."/>
            <person name="Eichler E.E."/>
            <person name="Weinstock G."/>
            <person name="Mardis E.R."/>
            <person name="Wilson R.K."/>
            <person name="Howe K."/>
            <person name="Flicek P."/>
            <person name="Hubbard T."/>
        </authorList>
    </citation>
    <scope>NUCLEOTIDE SEQUENCE [LARGE SCALE GENOMIC DNA]</scope>
    <source>
        <strain evidence="13 15">C57BL/6J</strain>
    </source>
</reference>
<evidence type="ECO:0000256" key="2">
    <source>
        <dbReference type="ARBA" id="ARBA00022490"/>
    </source>
</evidence>
<keyword evidence="2" id="KW-0963">Cytoplasm</keyword>
<evidence type="ECO:0007829" key="18">
    <source>
        <dbReference type="PubMed" id="21183079"/>
    </source>
</evidence>
<dbReference type="Ensembl" id="ENSMUST00000190665.2">
    <property type="protein sequence ID" value="ENSMUSP00000139510.2"/>
    <property type="gene ID" value="ENSMUSG00000032410.14"/>
</dbReference>
<gene>
    <name evidence="13 14" type="primary">Xrn1</name>
</gene>
<dbReference type="GO" id="GO:0016070">
    <property type="term" value="P:RNA metabolic process"/>
    <property type="evidence" value="ECO:0007669"/>
    <property type="project" value="UniProtKB-ARBA"/>
</dbReference>
<keyword evidence="15" id="KW-1185">Reference proteome</keyword>
<dbReference type="AGR" id="MGI:891964"/>
<evidence type="ECO:0000313" key="13">
    <source>
        <dbReference type="Ensembl" id="ENSMUSP00000139510.2"/>
    </source>
</evidence>
<dbReference type="MGI" id="MGI:891964">
    <property type="gene designation" value="Xrn1"/>
</dbReference>
<dbReference type="Proteomes" id="UP000000589">
    <property type="component" value="Chromosome 9"/>
</dbReference>
<dbReference type="Gene3D" id="3.40.50.12390">
    <property type="match status" value="1"/>
</dbReference>
<evidence type="ECO:0000256" key="5">
    <source>
        <dbReference type="ARBA" id="ARBA00022839"/>
    </source>
</evidence>
<dbReference type="SMR" id="A0A087WNV6"/>
<dbReference type="GO" id="GO:0004534">
    <property type="term" value="F:5'-3' RNA exonuclease activity"/>
    <property type="evidence" value="ECO:0007669"/>
    <property type="project" value="UniProtKB-ARBA"/>
</dbReference>
<evidence type="ECO:0000256" key="8">
    <source>
        <dbReference type="ARBA" id="ARBA00067318"/>
    </source>
</evidence>
<dbReference type="InterPro" id="IPR041106">
    <property type="entry name" value="XRN1_D2_D3"/>
</dbReference>